<evidence type="ECO:0000313" key="2">
    <source>
        <dbReference type="EMBL" id="MBE1574278.1"/>
    </source>
</evidence>
<reference evidence="2 3" key="1">
    <citation type="submission" date="2020-10" db="EMBL/GenBank/DDBJ databases">
        <title>Sequencing the genomes of 1000 actinobacteria strains.</title>
        <authorList>
            <person name="Klenk H.-P."/>
        </authorList>
    </citation>
    <scope>NUCLEOTIDE SEQUENCE [LARGE SCALE GENOMIC DNA]</scope>
    <source>
        <strain evidence="2 3">DSM 46661</strain>
    </source>
</reference>
<keyword evidence="3" id="KW-1185">Reference proteome</keyword>
<gene>
    <name evidence="2" type="ORF">H4W30_001307</name>
</gene>
<dbReference type="PANTHER" id="PTHR43433:SF5">
    <property type="entry name" value="AB HYDROLASE-1 DOMAIN-CONTAINING PROTEIN"/>
    <property type="match status" value="1"/>
</dbReference>
<dbReference type="SUPFAM" id="SSF53474">
    <property type="entry name" value="alpha/beta-Hydrolases"/>
    <property type="match status" value="1"/>
</dbReference>
<dbReference type="Proteomes" id="UP000656548">
    <property type="component" value="Unassembled WGS sequence"/>
</dbReference>
<dbReference type="InterPro" id="IPR050471">
    <property type="entry name" value="AB_hydrolase"/>
</dbReference>
<accession>A0ABR9L0Z4</accession>
<name>A0ABR9L0Z4_9PSEU</name>
<dbReference type="InterPro" id="IPR000073">
    <property type="entry name" value="AB_hydrolase_1"/>
</dbReference>
<dbReference type="InterPro" id="IPR029058">
    <property type="entry name" value="AB_hydrolase_fold"/>
</dbReference>
<feature type="domain" description="AB hydrolase-1" evidence="1">
    <location>
        <begin position="37"/>
        <end position="266"/>
    </location>
</feature>
<dbReference type="Gene3D" id="3.40.50.1820">
    <property type="entry name" value="alpha/beta hydrolase"/>
    <property type="match status" value="1"/>
</dbReference>
<dbReference type="EMBL" id="JADBEJ010000001">
    <property type="protein sequence ID" value="MBE1574278.1"/>
    <property type="molecule type" value="Genomic_DNA"/>
</dbReference>
<dbReference type="RefSeq" id="WP_192741940.1">
    <property type="nucleotide sequence ID" value="NZ_JADBEJ010000001.1"/>
</dbReference>
<proteinExistence type="predicted"/>
<evidence type="ECO:0000313" key="3">
    <source>
        <dbReference type="Proteomes" id="UP000656548"/>
    </source>
</evidence>
<evidence type="ECO:0000259" key="1">
    <source>
        <dbReference type="Pfam" id="PF12697"/>
    </source>
</evidence>
<sequence length="276" mass="29067">MYSLPSHARALTVPTTAGRLSAVRATPDGGAAKGVAVLVPGFTGSKEDFVPMLRGLTDSGYDVLTYSQQGQWLSEGPDDADDYTVEAFATGLLEVLDATVPGERVHLAGHSFGGLVTRAAVIREPDRFRSYTILCSGPGGSTVTGPAGPTLQDAIAAEGSAGAWRFLEPFFAAGAPEPVVTYLRTRIHETNPANLLGIARAIADEPDRVAELRATGVPIMVAHGENDAAWPPEAQREMAARLGARYEVIAGTGHTPNEEKPDVTARLFAEFWAQAG</sequence>
<dbReference type="PANTHER" id="PTHR43433">
    <property type="entry name" value="HYDROLASE, ALPHA/BETA FOLD FAMILY PROTEIN"/>
    <property type="match status" value="1"/>
</dbReference>
<comment type="caution">
    <text evidence="2">The sequence shown here is derived from an EMBL/GenBank/DDBJ whole genome shotgun (WGS) entry which is preliminary data.</text>
</comment>
<protein>
    <submittedName>
        <fullName evidence="2">Pimeloyl-ACP methyl ester carboxylesterase</fullName>
    </submittedName>
</protein>
<dbReference type="Pfam" id="PF12697">
    <property type="entry name" value="Abhydrolase_6"/>
    <property type="match status" value="1"/>
</dbReference>
<organism evidence="2 3">
    <name type="scientific">Amycolatopsis roodepoortensis</name>
    <dbReference type="NCBI Taxonomy" id="700274"/>
    <lineage>
        <taxon>Bacteria</taxon>
        <taxon>Bacillati</taxon>
        <taxon>Actinomycetota</taxon>
        <taxon>Actinomycetes</taxon>
        <taxon>Pseudonocardiales</taxon>
        <taxon>Pseudonocardiaceae</taxon>
        <taxon>Amycolatopsis</taxon>
    </lineage>
</organism>